<evidence type="ECO:0000313" key="11">
    <source>
        <dbReference type="Proteomes" id="UP000054279"/>
    </source>
</evidence>
<comment type="similarity">
    <text evidence="6">Belongs to the SIMIBI class G3E GTPase family. ZNG1 subfamily.</text>
</comment>
<dbReference type="SUPFAM" id="SSF52540">
    <property type="entry name" value="P-loop containing nucleoside triphosphate hydrolases"/>
    <property type="match status" value="1"/>
</dbReference>
<dbReference type="CDD" id="cd03112">
    <property type="entry name" value="CobW-like"/>
    <property type="match status" value="1"/>
</dbReference>
<dbReference type="InterPro" id="IPR003495">
    <property type="entry name" value="CobW/HypB/UreG_nucleotide-bd"/>
</dbReference>
<evidence type="ECO:0000256" key="1">
    <source>
        <dbReference type="ARBA" id="ARBA00022741"/>
    </source>
</evidence>
<evidence type="ECO:0000256" key="3">
    <source>
        <dbReference type="ARBA" id="ARBA00022833"/>
    </source>
</evidence>
<evidence type="ECO:0000313" key="10">
    <source>
        <dbReference type="EMBL" id="KIJ33148.1"/>
    </source>
</evidence>
<keyword evidence="2" id="KW-0378">Hydrolase</keyword>
<dbReference type="InterPro" id="IPR036627">
    <property type="entry name" value="CobW-likC_sf"/>
</dbReference>
<keyword evidence="5" id="KW-0143">Chaperone</keyword>
<evidence type="ECO:0000259" key="9">
    <source>
        <dbReference type="Pfam" id="PF07683"/>
    </source>
</evidence>
<dbReference type="EMBL" id="KN837217">
    <property type="protein sequence ID" value="KIJ33148.1"/>
    <property type="molecule type" value="Genomic_DNA"/>
</dbReference>
<accession>A0A0C9TSA0</accession>
<dbReference type="SUPFAM" id="SSF90002">
    <property type="entry name" value="Hypothetical protein YjiA, C-terminal domain"/>
    <property type="match status" value="1"/>
</dbReference>
<evidence type="ECO:0000259" key="8">
    <source>
        <dbReference type="Pfam" id="PF02492"/>
    </source>
</evidence>
<proteinExistence type="inferred from homology"/>
<comment type="catalytic activity">
    <reaction evidence="7">
        <text>GTP + H2O = GDP + phosphate + H(+)</text>
        <dbReference type="Rhea" id="RHEA:19669"/>
        <dbReference type="ChEBI" id="CHEBI:15377"/>
        <dbReference type="ChEBI" id="CHEBI:15378"/>
        <dbReference type="ChEBI" id="CHEBI:37565"/>
        <dbReference type="ChEBI" id="CHEBI:43474"/>
        <dbReference type="ChEBI" id="CHEBI:58189"/>
    </reaction>
    <physiologicalReaction direction="left-to-right" evidence="7">
        <dbReference type="Rhea" id="RHEA:19670"/>
    </physiologicalReaction>
</comment>
<dbReference type="AlphaFoldDB" id="A0A0C9TSA0"/>
<dbReference type="GO" id="GO:0005525">
    <property type="term" value="F:GTP binding"/>
    <property type="evidence" value="ECO:0007669"/>
    <property type="project" value="UniProtKB-KW"/>
</dbReference>
<dbReference type="PANTHER" id="PTHR13748:SF31">
    <property type="entry name" value="ZINC-REGULATED GTPASE METALLOPROTEIN ACTIVATOR 1A-RELATED"/>
    <property type="match status" value="1"/>
</dbReference>
<dbReference type="PANTHER" id="PTHR13748">
    <property type="entry name" value="COBW-RELATED"/>
    <property type="match status" value="1"/>
</dbReference>
<dbReference type="HOGENOM" id="CLU_017452_0_1_1"/>
<dbReference type="Pfam" id="PF07683">
    <property type="entry name" value="CobW_C"/>
    <property type="match status" value="1"/>
</dbReference>
<keyword evidence="4" id="KW-0342">GTP-binding</keyword>
<sequence>VVAEDQEDHTRVALIPICGFLGVAVIMNEFSDTAHFTTRAIKVTSENDAVSNLEEASEELLELPNGCLCCSLKDTGVAAIEKLMSRRGAFDHILLEMTGLADPDRISNSGIIIGPIAAMFWQNEEYAEGLGRVIALDGVICVVDAVFAEKQIQEDTESDGIKHSLRQIRAADVVLLNKSDLVSDEQLKKTEALLRSINPLVPIYRTAHSEIDLSKILELDAYSDRLTKDIVLELVSSHAGCNDSCQKGTHDHQHKPEHGIHVGISSIPSEQSDRDSQAGYPLEILRCKGIWWNDKKEQFVLQGVRNLYVISRTASGNDQAVDNLSGKIVFIGRGLSSEVESSLARIIGSSIVSDS</sequence>
<reference evidence="10 11" key="1">
    <citation type="submission" date="2014-06" db="EMBL/GenBank/DDBJ databases">
        <title>Evolutionary Origins and Diversification of the Mycorrhizal Mutualists.</title>
        <authorList>
            <consortium name="DOE Joint Genome Institute"/>
            <consortium name="Mycorrhizal Genomics Consortium"/>
            <person name="Kohler A."/>
            <person name="Kuo A."/>
            <person name="Nagy L.G."/>
            <person name="Floudas D."/>
            <person name="Copeland A."/>
            <person name="Barry K.W."/>
            <person name="Cichocki N."/>
            <person name="Veneault-Fourrey C."/>
            <person name="LaButti K."/>
            <person name="Lindquist E.A."/>
            <person name="Lipzen A."/>
            <person name="Lundell T."/>
            <person name="Morin E."/>
            <person name="Murat C."/>
            <person name="Riley R."/>
            <person name="Ohm R."/>
            <person name="Sun H."/>
            <person name="Tunlid A."/>
            <person name="Henrissat B."/>
            <person name="Grigoriev I.V."/>
            <person name="Hibbett D.S."/>
            <person name="Martin F."/>
        </authorList>
    </citation>
    <scope>NUCLEOTIDE SEQUENCE [LARGE SCALE GENOMIC DNA]</scope>
    <source>
        <strain evidence="10 11">SS14</strain>
    </source>
</reference>
<dbReference type="InterPro" id="IPR051316">
    <property type="entry name" value="Zinc-reg_GTPase_activator"/>
</dbReference>
<dbReference type="Gene3D" id="3.30.1220.10">
    <property type="entry name" value="CobW-like, C-terminal domain"/>
    <property type="match status" value="1"/>
</dbReference>
<keyword evidence="3" id="KW-0862">Zinc</keyword>
<evidence type="ECO:0008006" key="12">
    <source>
        <dbReference type="Google" id="ProtNLM"/>
    </source>
</evidence>
<dbReference type="GO" id="GO:0005737">
    <property type="term" value="C:cytoplasm"/>
    <property type="evidence" value="ECO:0007669"/>
    <property type="project" value="TreeGrafter"/>
</dbReference>
<feature type="non-terminal residue" evidence="10">
    <location>
        <position position="355"/>
    </location>
</feature>
<name>A0A0C9TSA0_SPHS4</name>
<dbReference type="OrthoDB" id="258627at2759"/>
<keyword evidence="11" id="KW-1185">Reference proteome</keyword>
<evidence type="ECO:0000256" key="5">
    <source>
        <dbReference type="ARBA" id="ARBA00023186"/>
    </source>
</evidence>
<dbReference type="Gene3D" id="3.40.50.300">
    <property type="entry name" value="P-loop containing nucleotide triphosphate hydrolases"/>
    <property type="match status" value="1"/>
</dbReference>
<dbReference type="InterPro" id="IPR011629">
    <property type="entry name" value="CobW-like_C"/>
</dbReference>
<keyword evidence="1" id="KW-0547">Nucleotide-binding</keyword>
<dbReference type="Proteomes" id="UP000054279">
    <property type="component" value="Unassembled WGS sequence"/>
</dbReference>
<protein>
    <recommendedName>
        <fullName evidence="12">CobW C-terminal domain-containing protein</fullName>
    </recommendedName>
</protein>
<evidence type="ECO:0000256" key="4">
    <source>
        <dbReference type="ARBA" id="ARBA00023134"/>
    </source>
</evidence>
<dbReference type="GO" id="GO:0016787">
    <property type="term" value="F:hydrolase activity"/>
    <property type="evidence" value="ECO:0007669"/>
    <property type="project" value="UniProtKB-KW"/>
</dbReference>
<evidence type="ECO:0000256" key="7">
    <source>
        <dbReference type="ARBA" id="ARBA00049117"/>
    </source>
</evidence>
<organism evidence="10 11">
    <name type="scientific">Sphaerobolus stellatus (strain SS14)</name>
    <dbReference type="NCBI Taxonomy" id="990650"/>
    <lineage>
        <taxon>Eukaryota</taxon>
        <taxon>Fungi</taxon>
        <taxon>Dikarya</taxon>
        <taxon>Basidiomycota</taxon>
        <taxon>Agaricomycotina</taxon>
        <taxon>Agaricomycetes</taxon>
        <taxon>Phallomycetidae</taxon>
        <taxon>Geastrales</taxon>
        <taxon>Sphaerobolaceae</taxon>
        <taxon>Sphaerobolus</taxon>
    </lineage>
</organism>
<dbReference type="InterPro" id="IPR027417">
    <property type="entry name" value="P-loop_NTPase"/>
</dbReference>
<feature type="domain" description="CobW/HypB/UreG nucleotide-binding" evidence="8">
    <location>
        <begin position="23"/>
        <end position="203"/>
    </location>
</feature>
<gene>
    <name evidence="10" type="ORF">M422DRAFT_35623</name>
</gene>
<feature type="domain" description="CobW C-terminal" evidence="9">
    <location>
        <begin position="279"/>
        <end position="338"/>
    </location>
</feature>
<evidence type="ECO:0000256" key="2">
    <source>
        <dbReference type="ARBA" id="ARBA00022801"/>
    </source>
</evidence>
<evidence type="ECO:0000256" key="6">
    <source>
        <dbReference type="ARBA" id="ARBA00034320"/>
    </source>
</evidence>
<dbReference type="Pfam" id="PF02492">
    <property type="entry name" value="cobW"/>
    <property type="match status" value="1"/>
</dbReference>